<organism evidence="1 2">
    <name type="scientific">Acidisoma cellulosilyticum</name>
    <dbReference type="NCBI Taxonomy" id="2802395"/>
    <lineage>
        <taxon>Bacteria</taxon>
        <taxon>Pseudomonadati</taxon>
        <taxon>Pseudomonadota</taxon>
        <taxon>Alphaproteobacteria</taxon>
        <taxon>Acetobacterales</taxon>
        <taxon>Acidocellaceae</taxon>
        <taxon>Acidisoma</taxon>
    </lineage>
</organism>
<evidence type="ECO:0000313" key="2">
    <source>
        <dbReference type="Proteomes" id="UP000721844"/>
    </source>
</evidence>
<keyword evidence="2" id="KW-1185">Reference proteome</keyword>
<name>A0A964E590_9PROT</name>
<dbReference type="Pfam" id="PF14022">
    <property type="entry name" value="DUF4238"/>
    <property type="match status" value="1"/>
</dbReference>
<dbReference type="InterPro" id="IPR025332">
    <property type="entry name" value="DUF4238"/>
</dbReference>
<evidence type="ECO:0000313" key="1">
    <source>
        <dbReference type="EMBL" id="MCB8881733.1"/>
    </source>
</evidence>
<sequence>MAKSTEHPRKHHYIPVFYLRRWCRQRDGRLAQFHRVGPTKRLFKKWVCPTETGYKEGLYTLPNLEPENQNWLETEFLGLVDKNSAEARNKLIAHEDLSPDLKDSWCRFIMSMIHRNPEKIAEISKVWYEGYDDLTRRLEPRYDELRQEGDPPNYAAYVASQKQGTKERLFANLIKGMMDSEPIGLVLNNMRWAVWDFPHTWKTLMTSDRPIVMPHGLAHDDSYVGVALSPRRMFLACNNRERYEKILKNVSGDRLVAAHNDAVVRQAKDYVYAASHFDESFVDSRLGHQPPQFLGWIPGQYKKPDGWDAIPQSKGNFPAVPEKRED</sequence>
<comment type="caution">
    <text evidence="1">The sequence shown here is derived from an EMBL/GenBank/DDBJ whole genome shotgun (WGS) entry which is preliminary data.</text>
</comment>
<proteinExistence type="predicted"/>
<dbReference type="Proteomes" id="UP000721844">
    <property type="component" value="Unassembled WGS sequence"/>
</dbReference>
<reference evidence="1 2" key="1">
    <citation type="journal article" date="2021" name="Microorganisms">
        <title>Acidisoma silvae sp. nov. and Acidisomacellulosilytica sp. nov., Two Acidophilic Bacteria Isolated from Decaying Wood, Hydrolyzing Cellulose and Producing Poly-3-hydroxybutyrate.</title>
        <authorList>
            <person name="Mieszkin S."/>
            <person name="Pouder E."/>
            <person name="Uroz S."/>
            <person name="Simon-Colin C."/>
            <person name="Alain K."/>
        </authorList>
    </citation>
    <scope>NUCLEOTIDE SEQUENCE [LARGE SCALE GENOMIC DNA]</scope>
    <source>
        <strain evidence="1 2">HW T5.17</strain>
    </source>
</reference>
<dbReference type="EMBL" id="JAESVA010000005">
    <property type="protein sequence ID" value="MCB8881733.1"/>
    <property type="molecule type" value="Genomic_DNA"/>
</dbReference>
<dbReference type="AlphaFoldDB" id="A0A964E590"/>
<gene>
    <name evidence="1" type="ORF">ACELLULO517_15905</name>
</gene>
<protein>
    <submittedName>
        <fullName evidence="1">DUF4238 domain-containing protein</fullName>
    </submittedName>
</protein>
<dbReference type="RefSeq" id="WP_227308398.1">
    <property type="nucleotide sequence ID" value="NZ_JAESVA010000005.1"/>
</dbReference>
<accession>A0A964E590</accession>